<keyword evidence="2" id="KW-1185">Reference proteome</keyword>
<proteinExistence type="predicted"/>
<name>A0A409XAL6_PSICY</name>
<protein>
    <submittedName>
        <fullName evidence="1">Uncharacterized protein</fullName>
    </submittedName>
</protein>
<dbReference type="OrthoDB" id="2788844at2759"/>
<evidence type="ECO:0000313" key="2">
    <source>
        <dbReference type="Proteomes" id="UP000283269"/>
    </source>
</evidence>
<dbReference type="InParanoid" id="A0A409XAL6"/>
<organism evidence="1 2">
    <name type="scientific">Psilocybe cyanescens</name>
    <dbReference type="NCBI Taxonomy" id="93625"/>
    <lineage>
        <taxon>Eukaryota</taxon>
        <taxon>Fungi</taxon>
        <taxon>Dikarya</taxon>
        <taxon>Basidiomycota</taxon>
        <taxon>Agaricomycotina</taxon>
        <taxon>Agaricomycetes</taxon>
        <taxon>Agaricomycetidae</taxon>
        <taxon>Agaricales</taxon>
        <taxon>Agaricineae</taxon>
        <taxon>Strophariaceae</taxon>
        <taxon>Psilocybe</taxon>
    </lineage>
</organism>
<dbReference type="AlphaFoldDB" id="A0A409XAL6"/>
<reference evidence="1 2" key="1">
    <citation type="journal article" date="2018" name="Evol. Lett.">
        <title>Horizontal gene cluster transfer increased hallucinogenic mushroom diversity.</title>
        <authorList>
            <person name="Reynolds H.T."/>
            <person name="Vijayakumar V."/>
            <person name="Gluck-Thaler E."/>
            <person name="Korotkin H.B."/>
            <person name="Matheny P.B."/>
            <person name="Slot J.C."/>
        </authorList>
    </citation>
    <scope>NUCLEOTIDE SEQUENCE [LARGE SCALE GENOMIC DNA]</scope>
    <source>
        <strain evidence="1 2">2631</strain>
    </source>
</reference>
<evidence type="ECO:0000313" key="1">
    <source>
        <dbReference type="EMBL" id="PPQ87853.1"/>
    </source>
</evidence>
<comment type="caution">
    <text evidence="1">The sequence shown here is derived from an EMBL/GenBank/DDBJ whole genome shotgun (WGS) entry which is preliminary data.</text>
</comment>
<sequence length="160" mass="18506">MRRLGINWLTYTHVESPELSAVLYKNKTRDVKVIPALLIWREHATTDWLIFDKDELDLLVYVTDFMELESSAVIPHAQQSHSSDADSGSEVYINKPYTDWISYMEYHWESTVNVIRIRGISRRIWIYSRQIPSTACGGHIQPFFKLCASHISLVPASHSP</sequence>
<accession>A0A409XAL6</accession>
<dbReference type="Proteomes" id="UP000283269">
    <property type="component" value="Unassembled WGS sequence"/>
</dbReference>
<dbReference type="EMBL" id="NHYD01002198">
    <property type="protein sequence ID" value="PPQ87853.1"/>
    <property type="molecule type" value="Genomic_DNA"/>
</dbReference>
<gene>
    <name evidence="1" type="ORF">CVT25_009505</name>
</gene>